<dbReference type="RefSeq" id="WP_184526235.1">
    <property type="nucleotide sequence ID" value="NZ_JACHGK010000008.1"/>
</dbReference>
<name>A0A7X0LVP2_9BACI</name>
<reference evidence="1 2" key="1">
    <citation type="submission" date="2020-08" db="EMBL/GenBank/DDBJ databases">
        <title>Genomic Encyclopedia of Type Strains, Phase IV (KMG-IV): sequencing the most valuable type-strain genomes for metagenomic binning, comparative biology and taxonomic classification.</title>
        <authorList>
            <person name="Goeker M."/>
        </authorList>
    </citation>
    <scope>NUCLEOTIDE SEQUENCE [LARGE SCALE GENOMIC DNA]</scope>
    <source>
        <strain evidence="1 2">DSM 5391</strain>
    </source>
</reference>
<keyword evidence="2" id="KW-1185">Reference proteome</keyword>
<accession>A0A7X0LVP2</accession>
<comment type="caution">
    <text evidence="1">The sequence shown here is derived from an EMBL/GenBank/DDBJ whole genome shotgun (WGS) entry which is preliminary data.</text>
</comment>
<dbReference type="AlphaFoldDB" id="A0A7X0LVP2"/>
<sequence length="189" mass="21726">MFQVNQIDLEYMFELMGQTVLINDVERKTIITNKTLSENEERYLHTLDKVSMGDLVSIDDEKFLIMTETITKRNGKYKALIRHCNYVIEIPTIVQELIGYDSYGRPVYQDVEGEPILIPSIVENKSFAVSGSQLLVADNQIIVIVQDNEVNRNKFAVNGTFNLMDKNWKVLNDDRTKRGLLILTCEMTA</sequence>
<gene>
    <name evidence="1" type="ORF">HNR53_002477</name>
</gene>
<protein>
    <submittedName>
        <fullName evidence="1">Uncharacterized protein</fullName>
    </submittedName>
</protein>
<organism evidence="1 2">
    <name type="scientific">Bacillus benzoevorans</name>
    <dbReference type="NCBI Taxonomy" id="1456"/>
    <lineage>
        <taxon>Bacteria</taxon>
        <taxon>Bacillati</taxon>
        <taxon>Bacillota</taxon>
        <taxon>Bacilli</taxon>
        <taxon>Bacillales</taxon>
        <taxon>Bacillaceae</taxon>
        <taxon>Bacillus</taxon>
    </lineage>
</organism>
<dbReference type="EMBL" id="JACHGK010000008">
    <property type="protein sequence ID" value="MBB6445828.1"/>
    <property type="molecule type" value="Genomic_DNA"/>
</dbReference>
<proteinExistence type="predicted"/>
<evidence type="ECO:0000313" key="1">
    <source>
        <dbReference type="EMBL" id="MBB6445828.1"/>
    </source>
</evidence>
<evidence type="ECO:0000313" key="2">
    <source>
        <dbReference type="Proteomes" id="UP000531594"/>
    </source>
</evidence>
<dbReference type="Proteomes" id="UP000531594">
    <property type="component" value="Unassembled WGS sequence"/>
</dbReference>